<dbReference type="GO" id="GO:0008168">
    <property type="term" value="F:methyltransferase activity"/>
    <property type="evidence" value="ECO:0007669"/>
    <property type="project" value="TreeGrafter"/>
</dbReference>
<reference evidence="2 3" key="1">
    <citation type="submission" date="2017-09" db="EMBL/GenBank/DDBJ databases">
        <title>Depth-based differentiation of microbial function through sediment-hosted aquifers and enrichment of novel symbionts in the deep terrestrial subsurface.</title>
        <authorList>
            <person name="Probst A.J."/>
            <person name="Ladd B."/>
            <person name="Jarett J.K."/>
            <person name="Geller-Mcgrath D.E."/>
            <person name="Sieber C.M."/>
            <person name="Emerson J.B."/>
            <person name="Anantharaman K."/>
            <person name="Thomas B.C."/>
            <person name="Malmstrom R."/>
            <person name="Stieglmeier M."/>
            <person name="Klingl A."/>
            <person name="Woyke T."/>
            <person name="Ryan C.M."/>
            <person name="Banfield J.F."/>
        </authorList>
    </citation>
    <scope>NUCLEOTIDE SEQUENCE [LARGE SCALE GENOMIC DNA]</scope>
    <source>
        <strain evidence="2">CG22_combo_CG10-13_8_21_14_all_43_18</strain>
    </source>
</reference>
<dbReference type="AlphaFoldDB" id="A0A2H0DWL5"/>
<dbReference type="Gene3D" id="3.40.50.150">
    <property type="entry name" value="Vaccinia Virus protein VP39"/>
    <property type="match status" value="1"/>
</dbReference>
<dbReference type="EMBL" id="PCTS01000019">
    <property type="protein sequence ID" value="PIP86573.1"/>
    <property type="molecule type" value="Genomic_DNA"/>
</dbReference>
<protein>
    <recommendedName>
        <fullName evidence="1">Methyltransferase domain-containing protein</fullName>
    </recommendedName>
</protein>
<sequence length="222" mass="26038">MDLQKENTRQYSKKEIVDYYSTYSLRPDEKHFNFEGDVLIIGCGAGRTVIPLAENLQNNITAIDISPEMIKRCKEGLKKRNLKANVFVADASELQLDRKFDYIWFPFHSIDSIFPIKNRKKALKITRGMLKNGGQIVYNTHNRFFYKYFLKYLSSLTKPFIKDIVPHGYVYSYYANPFGEEGKRIWRNSINPKFPKWKKILSSILPIIFNKSVYIVIKNATK</sequence>
<dbReference type="InterPro" id="IPR029063">
    <property type="entry name" value="SAM-dependent_MTases_sf"/>
</dbReference>
<dbReference type="PANTHER" id="PTHR43591">
    <property type="entry name" value="METHYLTRANSFERASE"/>
    <property type="match status" value="1"/>
</dbReference>
<dbReference type="CDD" id="cd02440">
    <property type="entry name" value="AdoMet_MTases"/>
    <property type="match status" value="1"/>
</dbReference>
<evidence type="ECO:0000313" key="2">
    <source>
        <dbReference type="EMBL" id="PIP86573.1"/>
    </source>
</evidence>
<comment type="caution">
    <text evidence="2">The sequence shown here is derived from an EMBL/GenBank/DDBJ whole genome shotgun (WGS) entry which is preliminary data.</text>
</comment>
<gene>
    <name evidence="2" type="ORF">COW82_01405</name>
</gene>
<organism evidence="2 3">
    <name type="scientific">Candidatus Campbellbacteria bacterium CG22_combo_CG10-13_8_21_14_all_43_18</name>
    <dbReference type="NCBI Taxonomy" id="1974530"/>
    <lineage>
        <taxon>Bacteria</taxon>
        <taxon>Candidatus Campbelliibacteriota</taxon>
    </lineage>
</organism>
<accession>A0A2H0DWL5</accession>
<dbReference type="SUPFAM" id="SSF53335">
    <property type="entry name" value="S-adenosyl-L-methionine-dependent methyltransferases"/>
    <property type="match status" value="1"/>
</dbReference>
<feature type="domain" description="Methyltransferase" evidence="1">
    <location>
        <begin position="38"/>
        <end position="134"/>
    </location>
</feature>
<proteinExistence type="predicted"/>
<dbReference type="Pfam" id="PF13649">
    <property type="entry name" value="Methyltransf_25"/>
    <property type="match status" value="1"/>
</dbReference>
<name>A0A2H0DWL5_9BACT</name>
<evidence type="ECO:0000259" key="1">
    <source>
        <dbReference type="Pfam" id="PF13649"/>
    </source>
</evidence>
<evidence type="ECO:0000313" key="3">
    <source>
        <dbReference type="Proteomes" id="UP000231276"/>
    </source>
</evidence>
<dbReference type="InterPro" id="IPR041698">
    <property type="entry name" value="Methyltransf_25"/>
</dbReference>
<dbReference type="PANTHER" id="PTHR43591:SF24">
    <property type="entry name" value="2-METHOXY-6-POLYPRENYL-1,4-BENZOQUINOL METHYLASE, MITOCHONDRIAL"/>
    <property type="match status" value="1"/>
</dbReference>
<dbReference type="Proteomes" id="UP000231276">
    <property type="component" value="Unassembled WGS sequence"/>
</dbReference>